<dbReference type="RefSeq" id="WP_129833072.1">
    <property type="nucleotide sequence ID" value="NZ_CP035704.1"/>
</dbReference>
<dbReference type="AlphaFoldDB" id="A0A411HJR9"/>
<accession>A0A411HJR9</accession>
<evidence type="ECO:0000313" key="2">
    <source>
        <dbReference type="EMBL" id="QBB70743.1"/>
    </source>
</evidence>
<gene>
    <name evidence="2" type="ORF">ELE36_10440</name>
</gene>
<keyword evidence="3" id="KW-1185">Reference proteome</keyword>
<protein>
    <recommendedName>
        <fullName evidence="1">KfrA N-terminal DNA-binding domain-containing protein</fullName>
    </recommendedName>
</protein>
<dbReference type="EMBL" id="CP035704">
    <property type="protein sequence ID" value="QBB70743.1"/>
    <property type="molecule type" value="Genomic_DNA"/>
</dbReference>
<evidence type="ECO:0000259" key="1">
    <source>
        <dbReference type="Pfam" id="PF11740"/>
    </source>
</evidence>
<reference evidence="2 3" key="1">
    <citation type="submission" date="2019-01" db="EMBL/GenBank/DDBJ databases">
        <title>Pseudolysobacter antarctica gen. nov., sp. nov., isolated from Fildes Peninsula, Antarctica.</title>
        <authorList>
            <person name="Wei Z."/>
            <person name="Peng F."/>
        </authorList>
    </citation>
    <scope>NUCLEOTIDE SEQUENCE [LARGE SCALE GENOMIC DNA]</scope>
    <source>
        <strain evidence="2 3">AQ6-296</strain>
    </source>
</reference>
<dbReference type="Proteomes" id="UP000291562">
    <property type="component" value="Chromosome"/>
</dbReference>
<feature type="domain" description="KfrA N-terminal DNA-binding" evidence="1">
    <location>
        <begin position="6"/>
        <end position="125"/>
    </location>
</feature>
<proteinExistence type="predicted"/>
<dbReference type="Pfam" id="PF11740">
    <property type="entry name" value="KfrA_N"/>
    <property type="match status" value="1"/>
</dbReference>
<dbReference type="OrthoDB" id="583532at2"/>
<organism evidence="2 3">
    <name type="scientific">Pseudolysobacter antarcticus</name>
    <dbReference type="NCBI Taxonomy" id="2511995"/>
    <lineage>
        <taxon>Bacteria</taxon>
        <taxon>Pseudomonadati</taxon>
        <taxon>Pseudomonadota</taxon>
        <taxon>Gammaproteobacteria</taxon>
        <taxon>Lysobacterales</taxon>
        <taxon>Rhodanobacteraceae</taxon>
        <taxon>Pseudolysobacter</taxon>
    </lineage>
</organism>
<sequence length="208" mass="22887">MARGVTQDQVNQAADALLQRGERPTIEKVRAELGTGSPNTLIKLIESWWQSLAERLAAQARANLPDIPASVQQAMMTLWSEAVISTRSTAEQALLERERVAAESSAEAIRRITEAQAEEQVRRQELALALSNADSLKTAFAQEQQRSAELQLSLSDAMSLLRESQVATDDLRRSSDEAQSHFRSDLGATLILVPTVAHRCFPQAIVLK</sequence>
<evidence type="ECO:0000313" key="3">
    <source>
        <dbReference type="Proteomes" id="UP000291562"/>
    </source>
</evidence>
<dbReference type="KEGG" id="xbc:ELE36_10440"/>
<dbReference type="InterPro" id="IPR021104">
    <property type="entry name" value="KfrA_DNA-bd_N"/>
</dbReference>
<name>A0A411HJR9_9GAMM</name>